<dbReference type="EMBL" id="QUMQ01000001">
    <property type="protein sequence ID" value="REF95950.1"/>
    <property type="molecule type" value="Genomic_DNA"/>
</dbReference>
<dbReference type="Proteomes" id="UP000256913">
    <property type="component" value="Unassembled WGS sequence"/>
</dbReference>
<gene>
    <name evidence="1" type="ORF">DFJ67_1914</name>
</gene>
<dbReference type="AlphaFoldDB" id="A0A3D9ZQM7"/>
<comment type="caution">
    <text evidence="1">The sequence shown here is derived from an EMBL/GenBank/DDBJ whole genome shotgun (WGS) entry which is preliminary data.</text>
</comment>
<proteinExistence type="predicted"/>
<name>A0A3D9ZQM7_9ACTN</name>
<evidence type="ECO:0000313" key="2">
    <source>
        <dbReference type="Proteomes" id="UP000256913"/>
    </source>
</evidence>
<sequence>MLLQDARVRADLIACGDDSEAARRRLAGSVARAVDAIDLSRLVSEEEIAAQAAAARRPRVDRRGGSIVVTHGAGVAIGADAKVSSGRVIRRR</sequence>
<accession>A0A3D9ZQM7</accession>
<reference evidence="1 2" key="1">
    <citation type="submission" date="2018-08" db="EMBL/GenBank/DDBJ databases">
        <title>Sequencing the genomes of 1000 actinobacteria strains.</title>
        <authorList>
            <person name="Klenk H.-P."/>
        </authorList>
    </citation>
    <scope>NUCLEOTIDE SEQUENCE [LARGE SCALE GENOMIC DNA]</scope>
    <source>
        <strain evidence="1 2">DSM 44099</strain>
    </source>
</reference>
<organism evidence="1 2">
    <name type="scientific">Asanoa ferruginea</name>
    <dbReference type="NCBI Taxonomy" id="53367"/>
    <lineage>
        <taxon>Bacteria</taxon>
        <taxon>Bacillati</taxon>
        <taxon>Actinomycetota</taxon>
        <taxon>Actinomycetes</taxon>
        <taxon>Micromonosporales</taxon>
        <taxon>Micromonosporaceae</taxon>
        <taxon>Asanoa</taxon>
    </lineage>
</organism>
<protein>
    <submittedName>
        <fullName evidence="1">Uncharacterized protein</fullName>
    </submittedName>
</protein>
<keyword evidence="2" id="KW-1185">Reference proteome</keyword>
<evidence type="ECO:0000313" key="1">
    <source>
        <dbReference type="EMBL" id="REF95950.1"/>
    </source>
</evidence>